<dbReference type="Proteomes" id="UP000236497">
    <property type="component" value="Unassembled WGS sequence"/>
</dbReference>
<evidence type="ECO:0000259" key="2">
    <source>
        <dbReference type="Pfam" id="PF01551"/>
    </source>
</evidence>
<dbReference type="Gene3D" id="2.70.70.10">
    <property type="entry name" value="Glucose Permease (Domain IIA)"/>
    <property type="match status" value="1"/>
</dbReference>
<keyword evidence="4" id="KW-1185">Reference proteome</keyword>
<dbReference type="InterPro" id="IPR011055">
    <property type="entry name" value="Dup_hybrid_motif"/>
</dbReference>
<dbReference type="AlphaFoldDB" id="A0A0H5SG80"/>
<name>A0A0H5SG80_HERHM</name>
<protein>
    <submittedName>
        <fullName evidence="3">Putative membrane protein</fullName>
    </submittedName>
</protein>
<evidence type="ECO:0000256" key="1">
    <source>
        <dbReference type="ARBA" id="ARBA00022729"/>
    </source>
</evidence>
<dbReference type="SUPFAM" id="SSF51261">
    <property type="entry name" value="Duplicated hybrid motif"/>
    <property type="match status" value="1"/>
</dbReference>
<evidence type="ECO:0000313" key="4">
    <source>
        <dbReference type="Proteomes" id="UP000236497"/>
    </source>
</evidence>
<dbReference type="InterPro" id="IPR050570">
    <property type="entry name" value="Cell_wall_metabolism_enzyme"/>
</dbReference>
<keyword evidence="1" id="KW-0732">Signal</keyword>
<organism evidence="3 4">
    <name type="scientific">Herbinix hemicellulosilytica</name>
    <dbReference type="NCBI Taxonomy" id="1564487"/>
    <lineage>
        <taxon>Bacteria</taxon>
        <taxon>Bacillati</taxon>
        <taxon>Bacillota</taxon>
        <taxon>Clostridia</taxon>
        <taxon>Lachnospirales</taxon>
        <taxon>Lachnospiraceae</taxon>
        <taxon>Herbinix</taxon>
    </lineage>
</organism>
<reference evidence="3 4" key="1">
    <citation type="submission" date="2015-06" db="EMBL/GenBank/DDBJ databases">
        <authorList>
            <person name="Wibberg Daniel"/>
        </authorList>
    </citation>
    <scope>NUCLEOTIDE SEQUENCE [LARGE SCALE GENOMIC DNA]</scope>
    <source>
        <strain evidence="3 4">T3/55T</strain>
    </source>
</reference>
<dbReference type="CDD" id="cd12797">
    <property type="entry name" value="M23_peptidase"/>
    <property type="match status" value="1"/>
</dbReference>
<dbReference type="PANTHER" id="PTHR21666:SF289">
    <property type="entry name" value="L-ALA--D-GLU ENDOPEPTIDASE"/>
    <property type="match status" value="1"/>
</dbReference>
<evidence type="ECO:0000313" key="3">
    <source>
        <dbReference type="EMBL" id="CRZ33811.1"/>
    </source>
</evidence>
<dbReference type="RefSeq" id="WP_242967505.1">
    <property type="nucleotide sequence ID" value="NZ_CVTD020000008.1"/>
</dbReference>
<dbReference type="GO" id="GO:0004222">
    <property type="term" value="F:metalloendopeptidase activity"/>
    <property type="evidence" value="ECO:0007669"/>
    <property type="project" value="TreeGrafter"/>
</dbReference>
<gene>
    <name evidence="3" type="ORF">HHT355_0607</name>
</gene>
<dbReference type="Pfam" id="PF01551">
    <property type="entry name" value="Peptidase_M23"/>
    <property type="match status" value="1"/>
</dbReference>
<sequence>MQKYKSSFFVLYTFTLLLITLFVTGRCQKLIISELQIRDILAKELNYDDFRNVRISKRNLDRIVKISDKYIGSNPGIRKYPYMNYIGYLTFSMMMADFDLVAGRVPDAETFFRGIGRVANTITFRELYSYYKAIFSDIKYFPIPNMGKDADTVSYEDSWFAPRTYGGNRKHEGTDIMAGNNIRGYFPIVSITDGVVEKMGWLEKGGNRIGIRAKNGAYFYYAHLHTYAPDLKEGDYVVAGQLLGFMGDSGYGKEGTIGKFDVHLHLGIYVPSGNTEMSVNPYWVLKILENNKTDMVH</sequence>
<dbReference type="PANTHER" id="PTHR21666">
    <property type="entry name" value="PEPTIDASE-RELATED"/>
    <property type="match status" value="1"/>
</dbReference>
<dbReference type="EMBL" id="CVTD020000008">
    <property type="protein sequence ID" value="CRZ33811.1"/>
    <property type="molecule type" value="Genomic_DNA"/>
</dbReference>
<accession>A0A0H5SG80</accession>
<dbReference type="InterPro" id="IPR016047">
    <property type="entry name" value="M23ase_b-sheet_dom"/>
</dbReference>
<proteinExistence type="predicted"/>
<feature type="domain" description="M23ase beta-sheet core" evidence="2">
    <location>
        <begin position="170"/>
        <end position="270"/>
    </location>
</feature>